<organism evidence="2 3">
    <name type="scientific">Phytophthora lilii</name>
    <dbReference type="NCBI Taxonomy" id="2077276"/>
    <lineage>
        <taxon>Eukaryota</taxon>
        <taxon>Sar</taxon>
        <taxon>Stramenopiles</taxon>
        <taxon>Oomycota</taxon>
        <taxon>Peronosporomycetes</taxon>
        <taxon>Peronosporales</taxon>
        <taxon>Peronosporaceae</taxon>
        <taxon>Phytophthora</taxon>
    </lineage>
</organism>
<accession>A0A9W6XCC2</accession>
<gene>
    <name evidence="2" type="ORF">Plil01_001515900</name>
</gene>
<feature type="compositionally biased region" description="Low complexity" evidence="1">
    <location>
        <begin position="121"/>
        <end position="132"/>
    </location>
</feature>
<dbReference type="OrthoDB" id="119713at2759"/>
<protein>
    <submittedName>
        <fullName evidence="2">Unnamed protein product</fullName>
    </submittedName>
</protein>
<sequence length="552" mass="59769">MGMGSPNSTDDGGRKTARLSGERESFGFADGQQPAGRQLRRQLARRPDRGLRGPAGARGPAAPGGHEPADAGVPLRAGGRQRRDKTVRTTRTTTRSGAGDYVTTVEVQTTTETETKDGAKSTSVATETSTETVAGRVSTFAEDEPAGDTGDDVQTQVFRSVEEDGSVVTKTVRTAKRTAVANGVATTTIEVQTTTETESKDGSKSTSVSTETHTELRTAARWMRSPRRTHRTLREKQVSATWRKVNLEAVARLSLSTTDLLEYARAFCRMNFTEFQQKLFPGESTEESKACWEVVMQLALHYPTVAVQSLAHDFGKKSLLIMDEATQGFDSENRLRNKVAVSTFGPSKTEACQVFDDLLVLKNGEVATMELVKMWWSISPIWATNARLGNGSKLDGSDSHFVKNLAVLMTFADDVTFIAGGNASYLNSTSEASLKMPRPSTAAFVKGNLTQQNQAKSMAKQAGAAPGESVKTEVFRSEEADGSIVTKTVRTTSRTEMSTVGELITTIEVETTTEIETANGATSTTVATETREETEMGNSNLFYDGCIWPRTK</sequence>
<name>A0A9W6XCC2_9STRA</name>
<keyword evidence="3" id="KW-1185">Reference proteome</keyword>
<evidence type="ECO:0000256" key="1">
    <source>
        <dbReference type="SAM" id="MobiDB-lite"/>
    </source>
</evidence>
<feature type="region of interest" description="Disordered" evidence="1">
    <location>
        <begin position="109"/>
        <end position="132"/>
    </location>
</feature>
<dbReference type="EMBL" id="BSXW01001314">
    <property type="protein sequence ID" value="GMF35730.1"/>
    <property type="molecule type" value="Genomic_DNA"/>
</dbReference>
<proteinExistence type="predicted"/>
<evidence type="ECO:0000313" key="2">
    <source>
        <dbReference type="EMBL" id="GMF35730.1"/>
    </source>
</evidence>
<comment type="caution">
    <text evidence="2">The sequence shown here is derived from an EMBL/GenBank/DDBJ whole genome shotgun (WGS) entry which is preliminary data.</text>
</comment>
<dbReference type="AlphaFoldDB" id="A0A9W6XCC2"/>
<dbReference type="Proteomes" id="UP001165083">
    <property type="component" value="Unassembled WGS sequence"/>
</dbReference>
<feature type="region of interest" description="Disordered" evidence="1">
    <location>
        <begin position="192"/>
        <end position="229"/>
    </location>
</feature>
<reference evidence="2" key="1">
    <citation type="submission" date="2023-04" db="EMBL/GenBank/DDBJ databases">
        <title>Phytophthora lilii NBRC 32176.</title>
        <authorList>
            <person name="Ichikawa N."/>
            <person name="Sato H."/>
            <person name="Tonouchi N."/>
        </authorList>
    </citation>
    <scope>NUCLEOTIDE SEQUENCE</scope>
    <source>
        <strain evidence="2">NBRC 32176</strain>
    </source>
</reference>
<evidence type="ECO:0000313" key="3">
    <source>
        <dbReference type="Proteomes" id="UP001165083"/>
    </source>
</evidence>
<feature type="compositionally biased region" description="Polar residues" evidence="1">
    <location>
        <begin position="1"/>
        <end position="10"/>
    </location>
</feature>
<feature type="compositionally biased region" description="Low complexity" evidence="1">
    <location>
        <begin position="52"/>
        <end position="72"/>
    </location>
</feature>
<feature type="region of interest" description="Disordered" evidence="1">
    <location>
        <begin position="1"/>
        <end position="95"/>
    </location>
</feature>